<dbReference type="EMBL" id="LCBP01000018">
    <property type="protein sequence ID" value="KKS12944.1"/>
    <property type="molecule type" value="Genomic_DNA"/>
</dbReference>
<evidence type="ECO:0000313" key="1">
    <source>
        <dbReference type="EMBL" id="KKS12944.1"/>
    </source>
</evidence>
<organism evidence="1 2">
    <name type="scientific">Candidatus Magasanikbacteria bacterium GW2011_GWA2_41_55</name>
    <dbReference type="NCBI Taxonomy" id="1619038"/>
    <lineage>
        <taxon>Bacteria</taxon>
        <taxon>Candidatus Magasanikiibacteriota</taxon>
    </lineage>
</organism>
<reference evidence="1 2" key="1">
    <citation type="journal article" date="2015" name="Nature">
        <title>rRNA introns, odd ribosomes, and small enigmatic genomes across a large radiation of phyla.</title>
        <authorList>
            <person name="Brown C.T."/>
            <person name="Hug L.A."/>
            <person name="Thomas B.C."/>
            <person name="Sharon I."/>
            <person name="Castelle C.J."/>
            <person name="Singh A."/>
            <person name="Wilkins M.J."/>
            <person name="Williams K.H."/>
            <person name="Banfield J.F."/>
        </authorList>
    </citation>
    <scope>NUCLEOTIDE SEQUENCE [LARGE SCALE GENOMIC DNA]</scope>
</reference>
<name>A0A0G0WJ73_9BACT</name>
<gene>
    <name evidence="1" type="ORF">UU69_C0018G0007</name>
</gene>
<proteinExistence type="predicted"/>
<protein>
    <submittedName>
        <fullName evidence="1">Uncharacterized protein</fullName>
    </submittedName>
</protein>
<accession>A0A0G0WJ73</accession>
<dbReference type="Proteomes" id="UP000034299">
    <property type="component" value="Unassembled WGS sequence"/>
</dbReference>
<sequence>MAEKWYKLDEDLQAIEQEQTIDETSGTIITKELDKTSFGNWVMTKPGQTTTVSFTYRLPLKLLNNSDYLSYSLLAQKQAGRVADGFFSHISIPVDWQVVWRDPAEIDLNGNQLNYSTDLKEDRYFGFVMKR</sequence>
<evidence type="ECO:0000313" key="2">
    <source>
        <dbReference type="Proteomes" id="UP000034299"/>
    </source>
</evidence>
<comment type="caution">
    <text evidence="1">The sequence shown here is derived from an EMBL/GenBank/DDBJ whole genome shotgun (WGS) entry which is preliminary data.</text>
</comment>
<dbReference type="AlphaFoldDB" id="A0A0G0WJ73"/>